<proteinExistence type="predicted"/>
<gene>
    <name evidence="1" type="ORF">L21SP2_1522</name>
</gene>
<dbReference type="STRING" id="1307761.L21SP2_1522"/>
<reference evidence="1 2" key="1">
    <citation type="journal article" date="2015" name="Stand. Genomic Sci.">
        <title>Complete genome sequence and description of Salinispira pacifica gen. nov., sp. nov., a novel spirochaete isolated form a hypersaline microbial mat.</title>
        <authorList>
            <person name="Ben Hania W."/>
            <person name="Joseph M."/>
            <person name="Schumann P."/>
            <person name="Bunk B."/>
            <person name="Fiebig A."/>
            <person name="Sproer C."/>
            <person name="Klenk H.P."/>
            <person name="Fardeau M.L."/>
            <person name="Spring S."/>
        </authorList>
    </citation>
    <scope>NUCLEOTIDE SEQUENCE [LARGE SCALE GENOMIC DNA]</scope>
    <source>
        <strain evidence="1 2">L21-RPul-D2</strain>
    </source>
</reference>
<dbReference type="KEGG" id="slr:L21SP2_1522"/>
<sequence>MKSRWAGSLLPVSSVAEWHRIVGEISFHKLLCTTINLQKLIENVISNPIPPYLNGTF</sequence>
<accession>V5WGF4</accession>
<name>V5WGF4_9SPIO</name>
<dbReference type="Proteomes" id="UP000018680">
    <property type="component" value="Chromosome"/>
</dbReference>
<keyword evidence="2" id="KW-1185">Reference proteome</keyword>
<protein>
    <submittedName>
        <fullName evidence="1">Uncharacterized protein</fullName>
    </submittedName>
</protein>
<dbReference type="AlphaFoldDB" id="V5WGF4"/>
<organism evidence="1 2">
    <name type="scientific">Salinispira pacifica</name>
    <dbReference type="NCBI Taxonomy" id="1307761"/>
    <lineage>
        <taxon>Bacteria</taxon>
        <taxon>Pseudomonadati</taxon>
        <taxon>Spirochaetota</taxon>
        <taxon>Spirochaetia</taxon>
        <taxon>Spirochaetales</taxon>
        <taxon>Spirochaetaceae</taxon>
        <taxon>Salinispira</taxon>
    </lineage>
</organism>
<dbReference type="EMBL" id="CP006939">
    <property type="protein sequence ID" value="AHC14917.1"/>
    <property type="molecule type" value="Genomic_DNA"/>
</dbReference>
<evidence type="ECO:0000313" key="1">
    <source>
        <dbReference type="EMBL" id="AHC14917.1"/>
    </source>
</evidence>
<dbReference type="HOGENOM" id="CLU_2994106_0_0_12"/>
<evidence type="ECO:0000313" key="2">
    <source>
        <dbReference type="Proteomes" id="UP000018680"/>
    </source>
</evidence>